<feature type="transmembrane region" description="Helical" evidence="1">
    <location>
        <begin position="861"/>
        <end position="878"/>
    </location>
</feature>
<name>W7X8P4_TETTS</name>
<feature type="transmembrane region" description="Helical" evidence="1">
    <location>
        <begin position="599"/>
        <end position="621"/>
    </location>
</feature>
<dbReference type="InterPro" id="IPR017850">
    <property type="entry name" value="Alkaline_phosphatase_core_sf"/>
</dbReference>
<dbReference type="KEGG" id="tet:TTHERM_000502578"/>
<dbReference type="SUPFAM" id="SSF53649">
    <property type="entry name" value="Alkaline phosphatase-like"/>
    <property type="match status" value="1"/>
</dbReference>
<dbReference type="GO" id="GO:0005789">
    <property type="term" value="C:endoplasmic reticulum membrane"/>
    <property type="evidence" value="ECO:0007669"/>
    <property type="project" value="TreeGrafter"/>
</dbReference>
<feature type="transmembrane region" description="Helical" evidence="1">
    <location>
        <begin position="491"/>
        <end position="509"/>
    </location>
</feature>
<feature type="transmembrane region" description="Helical" evidence="1">
    <location>
        <begin position="708"/>
        <end position="727"/>
    </location>
</feature>
<feature type="transmembrane region" description="Helical" evidence="1">
    <location>
        <begin position="663"/>
        <end position="681"/>
    </location>
</feature>
<feature type="transmembrane region" description="Helical" evidence="1">
    <location>
        <begin position="832"/>
        <end position="849"/>
    </location>
</feature>
<dbReference type="RefSeq" id="XP_012654710.1">
    <property type="nucleotide sequence ID" value="XM_012799256.1"/>
</dbReference>
<dbReference type="EMBL" id="GG662548">
    <property type="protein sequence ID" value="EWS72773.1"/>
    <property type="molecule type" value="Genomic_DNA"/>
</dbReference>
<evidence type="ECO:0000313" key="3">
    <source>
        <dbReference type="Proteomes" id="UP000009168"/>
    </source>
</evidence>
<dbReference type="InterPro" id="IPR039524">
    <property type="entry name" value="PIGO/GPI13"/>
</dbReference>
<dbReference type="eggNOG" id="KOG2126">
    <property type="taxonomic scope" value="Eukaryota"/>
</dbReference>
<dbReference type="Pfam" id="PF01663">
    <property type="entry name" value="Phosphodiest"/>
    <property type="match status" value="1"/>
</dbReference>
<feature type="transmembrane region" description="Helical" evidence="1">
    <location>
        <begin position="1014"/>
        <end position="1035"/>
    </location>
</feature>
<dbReference type="STRING" id="312017.W7X8P4"/>
<dbReference type="GO" id="GO:0006506">
    <property type="term" value="P:GPI anchor biosynthetic process"/>
    <property type="evidence" value="ECO:0007669"/>
    <property type="project" value="InterPro"/>
</dbReference>
<feature type="transmembrane region" description="Helical" evidence="1">
    <location>
        <begin position="779"/>
        <end position="797"/>
    </location>
</feature>
<keyword evidence="3" id="KW-1185">Reference proteome</keyword>
<dbReference type="PANTHER" id="PTHR23071">
    <property type="entry name" value="PHOSPHATIDYLINOSITOL GLYCAN"/>
    <property type="match status" value="1"/>
</dbReference>
<gene>
    <name evidence="2" type="ORF">TTHERM_000502578</name>
</gene>
<feature type="transmembrane region" description="Helical" evidence="1">
    <location>
        <begin position="633"/>
        <end position="651"/>
    </location>
</feature>
<dbReference type="GeneID" id="24439329"/>
<organism evidence="2 3">
    <name type="scientific">Tetrahymena thermophila (strain SB210)</name>
    <dbReference type="NCBI Taxonomy" id="312017"/>
    <lineage>
        <taxon>Eukaryota</taxon>
        <taxon>Sar</taxon>
        <taxon>Alveolata</taxon>
        <taxon>Ciliophora</taxon>
        <taxon>Intramacronucleata</taxon>
        <taxon>Oligohymenophorea</taxon>
        <taxon>Hymenostomatida</taxon>
        <taxon>Tetrahymenina</taxon>
        <taxon>Tetrahymenidae</taxon>
        <taxon>Tetrahymena</taxon>
    </lineage>
</organism>
<dbReference type="GO" id="GO:0051377">
    <property type="term" value="F:mannose-ethanolamine phosphotransferase activity"/>
    <property type="evidence" value="ECO:0007669"/>
    <property type="project" value="TreeGrafter"/>
</dbReference>
<dbReference type="InterPro" id="IPR002591">
    <property type="entry name" value="Phosphodiest/P_Trfase"/>
</dbReference>
<feature type="transmembrane region" description="Helical" evidence="1">
    <location>
        <begin position="21"/>
        <end position="42"/>
    </location>
</feature>
<dbReference type="InParanoid" id="W7X8P4"/>
<feature type="transmembrane region" description="Helical" evidence="1">
    <location>
        <begin position="898"/>
        <end position="925"/>
    </location>
</feature>
<feature type="transmembrane region" description="Helical" evidence="1">
    <location>
        <begin position="562"/>
        <end position="578"/>
    </location>
</feature>
<feature type="transmembrane region" description="Helical" evidence="1">
    <location>
        <begin position="739"/>
        <end position="759"/>
    </location>
</feature>
<dbReference type="Gene3D" id="3.40.720.10">
    <property type="entry name" value="Alkaline Phosphatase, subunit A"/>
    <property type="match status" value="1"/>
</dbReference>
<keyword evidence="1" id="KW-1133">Transmembrane helix</keyword>
<dbReference type="AlphaFoldDB" id="W7X8P4"/>
<feature type="transmembrane region" description="Helical" evidence="1">
    <location>
        <begin position="978"/>
        <end position="999"/>
    </location>
</feature>
<reference evidence="3" key="1">
    <citation type="journal article" date="2006" name="PLoS Biol.">
        <title>Macronuclear genome sequence of the ciliate Tetrahymena thermophila, a model eukaryote.</title>
        <authorList>
            <person name="Eisen J.A."/>
            <person name="Coyne R.S."/>
            <person name="Wu M."/>
            <person name="Wu D."/>
            <person name="Thiagarajan M."/>
            <person name="Wortman J.R."/>
            <person name="Badger J.H."/>
            <person name="Ren Q."/>
            <person name="Amedeo P."/>
            <person name="Jones K.M."/>
            <person name="Tallon L.J."/>
            <person name="Delcher A.L."/>
            <person name="Salzberg S.L."/>
            <person name="Silva J.C."/>
            <person name="Haas B.J."/>
            <person name="Majoros W.H."/>
            <person name="Farzad M."/>
            <person name="Carlton J.M."/>
            <person name="Smith R.K. Jr."/>
            <person name="Garg J."/>
            <person name="Pearlman R.E."/>
            <person name="Karrer K.M."/>
            <person name="Sun L."/>
            <person name="Manning G."/>
            <person name="Elde N.C."/>
            <person name="Turkewitz A.P."/>
            <person name="Asai D.J."/>
            <person name="Wilkes D.E."/>
            <person name="Wang Y."/>
            <person name="Cai H."/>
            <person name="Collins K."/>
            <person name="Stewart B.A."/>
            <person name="Lee S.R."/>
            <person name="Wilamowska K."/>
            <person name="Weinberg Z."/>
            <person name="Ruzzo W.L."/>
            <person name="Wloga D."/>
            <person name="Gaertig J."/>
            <person name="Frankel J."/>
            <person name="Tsao C.-C."/>
            <person name="Gorovsky M.A."/>
            <person name="Keeling P.J."/>
            <person name="Waller R.F."/>
            <person name="Patron N.J."/>
            <person name="Cherry J.M."/>
            <person name="Stover N.A."/>
            <person name="Krieger C.J."/>
            <person name="del Toro C."/>
            <person name="Ryder H.F."/>
            <person name="Williamson S.C."/>
            <person name="Barbeau R.A."/>
            <person name="Hamilton E.P."/>
            <person name="Orias E."/>
        </authorList>
    </citation>
    <scope>NUCLEOTIDE SEQUENCE [LARGE SCALE GENOMIC DNA]</scope>
    <source>
        <strain evidence="3">SB210</strain>
    </source>
</reference>
<dbReference type="OrthoDB" id="272139at2759"/>
<keyword evidence="1" id="KW-0812">Transmembrane</keyword>
<feature type="transmembrane region" description="Helical" evidence="1">
    <location>
        <begin position="809"/>
        <end position="826"/>
    </location>
</feature>
<evidence type="ECO:0000256" key="1">
    <source>
        <dbReference type="SAM" id="Phobius"/>
    </source>
</evidence>
<feature type="transmembrane region" description="Helical" evidence="1">
    <location>
        <begin position="537"/>
        <end position="556"/>
    </location>
</feature>
<keyword evidence="1" id="KW-0472">Membrane</keyword>
<evidence type="ECO:0000313" key="2">
    <source>
        <dbReference type="EMBL" id="EWS72773.1"/>
    </source>
</evidence>
<dbReference type="PANTHER" id="PTHR23071:SF1">
    <property type="entry name" value="GPI ETHANOLAMINE PHOSPHATE TRANSFERASE 3"/>
    <property type="match status" value="1"/>
</dbReference>
<protein>
    <submittedName>
        <fullName evidence="2">Type I phosphodiesterase/nucleotide pyrophosphatase</fullName>
    </submittedName>
</protein>
<accession>W7X8P4</accession>
<sequence>MFGVKSVSKKKMNQSIKQNSVALAIMVAFLIGIYLFYLAFIYQDNTTGKFNPQQNPYHSKMRFKDEQQKQIYLNQWFPTQSEQLLFQVIDGFYFPWAIDKTKQQEMKNSKDETSNSTYFTDVIFKEPINRLIAEPKNTILMEAYADGPTLSAVRIKSILRGNMPLHIEVMNNLRGIVMPDDNIVYQSKVNGQGKKVHFFGFMYWDQFVGKHFDKKFITDQEPFTKSMEDDKKIFNLIVEEQGNKDWSTIFSHYEALDMVVHAYASVGINTYSTVNFHDNQLRDLIDSTKRLDIEAETIIYLSDHGQNERHFAQHGGYTDLEKQVILFGYDRRGFIQKEDRDIGQIMDRKYLLSPIVNQIDITATYCMLKGIPLPSVNIGIIIPDFFINRPDVDNTVIVNNYFVNVQQIYTYISIIKNEKQRTILSFGEIQTKYSRIMNQYNNLFDQYEQSGIMTDEDVKEYVGNCIDYARFIKKVFLDEISGPNLLFTKATVIYFFLAALSSYILIQILSSKQYNLQKENIENLNQKESPKQPSKKVYYKIGMISFVCIFGFLSIFSSTLTSFSIFYAFGLLILFYFIKIQSQKINCKSLIIPYKISNSYLYGLIDTFLIISGIVFNAALRLTNDLFERTYDLTQMFLLVFYAIWLLMVLFSRKISILQKLYLIILIIITPALTYSCGYHSHFKNFKFNQYFINEEYVKYFASVNVRFYYPMTILGLIYTILIYKSCKAIHGSCHYAKKVVFALLCYSQLYCLFNFYYIQSLNIEKQNGKEVYDLDINYLFVAQILFFITEIYKLVFINRTPLNPPNFSWKYATFLMNFYLQALYVLHYDSLIKYSTLLLIVYLVGHLYHRLQIMESGSKYVFLYLLTSWFFYVSEHMERLPDIHTDVLNAGAMFGGIFYPLLNGTFNTFFGQFSISLIVPLFVLNEKYQINSNKDDQPDDQKSVSFLDVIFSNYSQIVFFSNEKNSGDYYKNMNIRAYLYFIIPIFFSFGTAILRNAIKPFDYFINHYYIPSFFYQVMFLVVILISFLISYLLIKIQKNKSLDQQHYYDYLISEKAEKEVELERRQENDI</sequence>
<dbReference type="Proteomes" id="UP000009168">
    <property type="component" value="Unassembled WGS sequence"/>
</dbReference>
<proteinExistence type="predicted"/>